<reference evidence="1" key="1">
    <citation type="journal article" date="2022" name="Int. J. Mol. Sci.">
        <title>Draft Genome of Tanacetum Coccineum: Genomic Comparison of Closely Related Tanacetum-Family Plants.</title>
        <authorList>
            <person name="Yamashiro T."/>
            <person name="Shiraishi A."/>
            <person name="Nakayama K."/>
            <person name="Satake H."/>
        </authorList>
    </citation>
    <scope>NUCLEOTIDE SEQUENCE</scope>
</reference>
<dbReference type="EMBL" id="BQNB010015266">
    <property type="protein sequence ID" value="GJT37965.1"/>
    <property type="molecule type" value="Genomic_DNA"/>
</dbReference>
<keyword evidence="2" id="KW-1185">Reference proteome</keyword>
<dbReference type="Proteomes" id="UP001151760">
    <property type="component" value="Unassembled WGS sequence"/>
</dbReference>
<evidence type="ECO:0000313" key="2">
    <source>
        <dbReference type="Proteomes" id="UP001151760"/>
    </source>
</evidence>
<dbReference type="Gene3D" id="2.40.50.140">
    <property type="entry name" value="Nucleic acid-binding proteins"/>
    <property type="match status" value="1"/>
</dbReference>
<reference evidence="1" key="2">
    <citation type="submission" date="2022-01" db="EMBL/GenBank/DDBJ databases">
        <authorList>
            <person name="Yamashiro T."/>
            <person name="Shiraishi A."/>
            <person name="Satake H."/>
            <person name="Nakayama K."/>
        </authorList>
    </citation>
    <scope>NUCLEOTIDE SEQUENCE</scope>
</reference>
<organism evidence="1 2">
    <name type="scientific">Tanacetum coccineum</name>
    <dbReference type="NCBI Taxonomy" id="301880"/>
    <lineage>
        <taxon>Eukaryota</taxon>
        <taxon>Viridiplantae</taxon>
        <taxon>Streptophyta</taxon>
        <taxon>Embryophyta</taxon>
        <taxon>Tracheophyta</taxon>
        <taxon>Spermatophyta</taxon>
        <taxon>Magnoliopsida</taxon>
        <taxon>eudicotyledons</taxon>
        <taxon>Gunneridae</taxon>
        <taxon>Pentapetalae</taxon>
        <taxon>asterids</taxon>
        <taxon>campanulids</taxon>
        <taxon>Asterales</taxon>
        <taxon>Asteraceae</taxon>
        <taxon>Asteroideae</taxon>
        <taxon>Anthemideae</taxon>
        <taxon>Anthemidinae</taxon>
        <taxon>Tanacetum</taxon>
    </lineage>
</organism>
<comment type="caution">
    <text evidence="1">The sequence shown here is derived from an EMBL/GenBank/DDBJ whole genome shotgun (WGS) entry which is preliminary data.</text>
</comment>
<accession>A0ABQ5DFD8</accession>
<gene>
    <name evidence="1" type="ORF">Tco_0937830</name>
</gene>
<dbReference type="InterPro" id="IPR012340">
    <property type="entry name" value="NA-bd_OB-fold"/>
</dbReference>
<protein>
    <submittedName>
        <fullName evidence="1">Uncharacterized protein</fullName>
    </submittedName>
</protein>
<name>A0ABQ5DFD8_9ASTR</name>
<evidence type="ECO:0000313" key="1">
    <source>
        <dbReference type="EMBL" id="GJT37965.1"/>
    </source>
</evidence>
<proteinExistence type="predicted"/>
<sequence>MYNDIISTHPLDLLSLVQTMEQQMTPLCDIDPMMDVVKVLFEPFQNFKTRHFGPTDLVVSRLSNIYSNEYLWAEKFNGVVADEMESTAPVVMILQLAKVKYFNDKPSVGNCLFLTKFYINEKLPEIEAFKQRQWKRMEEILVSVNDQYSTLDEYDEEAAAIAKKEGKEVFGLVEP</sequence>